<feature type="compositionally biased region" description="Basic residues" evidence="7">
    <location>
        <begin position="53"/>
        <end position="63"/>
    </location>
</feature>
<feature type="transmembrane region" description="Helical" evidence="8">
    <location>
        <begin position="835"/>
        <end position="858"/>
    </location>
</feature>
<evidence type="ECO:0000256" key="6">
    <source>
        <dbReference type="ARBA" id="ARBA00023180"/>
    </source>
</evidence>
<dbReference type="PANTHER" id="PTHR12308:SF73">
    <property type="entry name" value="ANOCTAMIN"/>
    <property type="match status" value="1"/>
</dbReference>
<comment type="subcellular location">
    <subcellularLocation>
        <location evidence="1">Cell membrane</location>
        <topology evidence="1">Multi-pass membrane protein</topology>
    </subcellularLocation>
</comment>
<dbReference type="InterPro" id="IPR049452">
    <property type="entry name" value="Anoctamin_TM"/>
</dbReference>
<protein>
    <submittedName>
        <fullName evidence="11">Anoctamin-7</fullName>
    </submittedName>
</protein>
<dbReference type="GO" id="GO:0046983">
    <property type="term" value="F:protein dimerization activity"/>
    <property type="evidence" value="ECO:0007669"/>
    <property type="project" value="InterPro"/>
</dbReference>
<keyword evidence="4 8" id="KW-1133">Transmembrane helix</keyword>
<feature type="region of interest" description="Disordered" evidence="7">
    <location>
        <begin position="23"/>
        <end position="99"/>
    </location>
</feature>
<feature type="compositionally biased region" description="Low complexity" evidence="7">
    <location>
        <begin position="70"/>
        <end position="91"/>
    </location>
</feature>
<proteinExistence type="predicted"/>
<keyword evidence="5 8" id="KW-0472">Membrane</keyword>
<feature type="region of interest" description="Disordered" evidence="7">
    <location>
        <begin position="1131"/>
        <end position="1155"/>
    </location>
</feature>
<feature type="region of interest" description="Disordered" evidence="7">
    <location>
        <begin position="1006"/>
        <end position="1092"/>
    </location>
</feature>
<evidence type="ECO:0000259" key="9">
    <source>
        <dbReference type="Pfam" id="PF04547"/>
    </source>
</evidence>
<dbReference type="Pfam" id="PF16178">
    <property type="entry name" value="Anoct_dimer"/>
    <property type="match status" value="2"/>
</dbReference>
<dbReference type="PANTHER" id="PTHR12308">
    <property type="entry name" value="ANOCTAMIN"/>
    <property type="match status" value="1"/>
</dbReference>
<feature type="transmembrane region" description="Helical" evidence="8">
    <location>
        <begin position="672"/>
        <end position="691"/>
    </location>
</feature>
<dbReference type="EMBL" id="JAAAJB010000626">
    <property type="protein sequence ID" value="KAG0252861.1"/>
    <property type="molecule type" value="Genomic_DNA"/>
</dbReference>
<feature type="compositionally biased region" description="Acidic residues" evidence="7">
    <location>
        <begin position="1070"/>
        <end position="1089"/>
    </location>
</feature>
<dbReference type="AlphaFoldDB" id="A0A9P6PTT9"/>
<evidence type="ECO:0000256" key="5">
    <source>
        <dbReference type="ARBA" id="ARBA00023136"/>
    </source>
</evidence>
<feature type="transmembrane region" description="Helical" evidence="8">
    <location>
        <begin position="634"/>
        <end position="652"/>
    </location>
</feature>
<keyword evidence="6" id="KW-0325">Glycoprotein</keyword>
<feature type="domain" description="Anoctamin dimerisation" evidence="10">
    <location>
        <begin position="270"/>
        <end position="397"/>
    </location>
</feature>
<feature type="domain" description="Anoctamin transmembrane" evidence="9">
    <location>
        <begin position="500"/>
        <end position="996"/>
    </location>
</feature>
<dbReference type="GO" id="GO:0005254">
    <property type="term" value="F:chloride channel activity"/>
    <property type="evidence" value="ECO:0007669"/>
    <property type="project" value="TreeGrafter"/>
</dbReference>
<gene>
    <name evidence="11" type="primary">ANO7</name>
    <name evidence="11" type="ORF">DFQ27_007803</name>
</gene>
<sequence>MSMNPHHRSDENTVIDLAVLSQQQRDNPRSNPSTSNATGQVSGPFVPVPHAPGRSRRRNRRSNRANPVDNNNNNNNIINSNNSNGAANGGSKVPCPRHVPGHEPNRFVTRSLGGKRVLSLFYASDVALLDAILLYKRENPTATVDDVIDAFDEYQSADALANIVYETQAFDMVFKYPIPEHLRKVSQEPPVLDPAPNVSDIEIDSQSSAAQRRRAEREEQERQVEALKRQQTIEQLQQKEQKQQEKQDAHQLGWMHIDVPTETDGTKSTRQIEDERLEKERYRFKKALMKENMIIEEEPDIDGEEMYLKVYTPFWRLCVEAQRQRYKAEVAQPINKKRTENDLPMTHRYLPLFLANLIHRADNVSLPLRPESLPFKASQLRQYALAERNRRWSDIVRHGGGVTAAGNGVGSRIGKDGRDGFFGTGQRGALTESIIIYAKIHTRRGDRLALQYVMKNKAVTDMFTLHDGSYKSKVKPHPNRRTQLYHSWVRSWRSQPLEEIRFYFGEKIALYFAWIEHYTRWLWSAAIVGTLFLIFGIIHYFALAGMDLTETDKKQLLINIFDNPLTLPYTIFMSIWSTMFYEFWKRKSNVLAYRWNMLDYERRERARPQFKPTGARISPITGKQELYYPRYKQLIGIVIVSVGSLMVFNIWLKRKQAEKGAAGMNSNAVTVITAVLNLVVIVLLGTVYAKVARILTDAENHKRRTQYEDSLILKRFLFDFVNFYSSLFYIAYFKDTLGRTLLGAEFADWCDGSCMADLTIQLAIVFVGKQFLNQVQEVAIPLFHRYWNQKNELAQKATLVGKYKEKANKVKPPQWTKDDKLPTYSPEMFEEYRELVIQFGFCTLFVTAFPIAPIFALLNNLIEIRVDGYKLLTQHRRPVSQSAQDIGSWSKILALITHVAVLTNAILITFQSTWMEKHFFGAIPWVHTYGVCVTANGTPVDCSVVDDNNPSVNLGLLAARLLFVFLYEHFIIMLKIILSNLITDMPSTVKLAVERESYYTRLALDEEEPALDEVLDDQEDDDTDDDSGDEDETILSPTSPQGLDEKQAGGASTTTQRPRRASKDGKDNNDNNDDEEGDDDDDDDDEEQDLTTLLAKHGGCGCAAQGDGKLGTVLGGLEGTWLSKIRNKELTQQKSQEHHTLRHRHRLSLRQQSRS</sequence>
<feature type="transmembrane region" description="Helical" evidence="8">
    <location>
        <begin position="521"/>
        <end position="546"/>
    </location>
</feature>
<dbReference type="InterPro" id="IPR032394">
    <property type="entry name" value="Anoct_dimer"/>
</dbReference>
<feature type="transmembrane region" description="Helical" evidence="8">
    <location>
        <begin position="892"/>
        <end position="910"/>
    </location>
</feature>
<accession>A0A9P6PTT9</accession>
<feature type="transmembrane region" description="Helical" evidence="8">
    <location>
        <begin position="957"/>
        <end position="978"/>
    </location>
</feature>
<feature type="compositionally biased region" description="Polar residues" evidence="7">
    <location>
        <begin position="23"/>
        <end position="41"/>
    </location>
</feature>
<dbReference type="Pfam" id="PF04547">
    <property type="entry name" value="Anoctamin"/>
    <property type="match status" value="1"/>
</dbReference>
<evidence type="ECO:0000259" key="10">
    <source>
        <dbReference type="Pfam" id="PF16178"/>
    </source>
</evidence>
<evidence type="ECO:0000256" key="2">
    <source>
        <dbReference type="ARBA" id="ARBA00022475"/>
    </source>
</evidence>
<feature type="domain" description="Anoctamin dimerisation" evidence="10">
    <location>
        <begin position="418"/>
        <end position="496"/>
    </location>
</feature>
<evidence type="ECO:0000256" key="1">
    <source>
        <dbReference type="ARBA" id="ARBA00004651"/>
    </source>
</evidence>
<evidence type="ECO:0000256" key="3">
    <source>
        <dbReference type="ARBA" id="ARBA00022692"/>
    </source>
</evidence>
<keyword evidence="2" id="KW-1003">Cell membrane</keyword>
<feature type="transmembrane region" description="Helical" evidence="8">
    <location>
        <begin position="712"/>
        <end position="732"/>
    </location>
</feature>
<name>A0A9P6PTT9_9FUNG</name>
<reference evidence="11" key="1">
    <citation type="journal article" date="2020" name="Fungal Divers.">
        <title>Resolving the Mortierellaceae phylogeny through synthesis of multi-gene phylogenetics and phylogenomics.</title>
        <authorList>
            <person name="Vandepol N."/>
            <person name="Liber J."/>
            <person name="Desiro A."/>
            <person name="Na H."/>
            <person name="Kennedy M."/>
            <person name="Barry K."/>
            <person name="Grigoriev I.V."/>
            <person name="Miller A.N."/>
            <person name="O'Donnell K."/>
            <person name="Stajich J.E."/>
            <person name="Bonito G."/>
        </authorList>
    </citation>
    <scope>NUCLEOTIDE SEQUENCE</scope>
    <source>
        <strain evidence="11">BC1065</strain>
    </source>
</reference>
<evidence type="ECO:0000313" key="11">
    <source>
        <dbReference type="EMBL" id="KAG0252861.1"/>
    </source>
</evidence>
<dbReference type="OrthoDB" id="296386at2759"/>
<dbReference type="InterPro" id="IPR007632">
    <property type="entry name" value="Anoctamin"/>
</dbReference>
<organism evidence="11 12">
    <name type="scientific">Actinomortierella ambigua</name>
    <dbReference type="NCBI Taxonomy" id="1343610"/>
    <lineage>
        <taxon>Eukaryota</taxon>
        <taxon>Fungi</taxon>
        <taxon>Fungi incertae sedis</taxon>
        <taxon>Mucoromycota</taxon>
        <taxon>Mortierellomycotina</taxon>
        <taxon>Mortierellomycetes</taxon>
        <taxon>Mortierellales</taxon>
        <taxon>Mortierellaceae</taxon>
        <taxon>Actinomortierella</taxon>
    </lineage>
</organism>
<evidence type="ECO:0000313" key="12">
    <source>
        <dbReference type="Proteomes" id="UP000807716"/>
    </source>
</evidence>
<evidence type="ECO:0000256" key="8">
    <source>
        <dbReference type="SAM" id="Phobius"/>
    </source>
</evidence>
<feature type="transmembrane region" description="Helical" evidence="8">
    <location>
        <begin position="566"/>
        <end position="584"/>
    </location>
</feature>
<evidence type="ECO:0000256" key="4">
    <source>
        <dbReference type="ARBA" id="ARBA00022989"/>
    </source>
</evidence>
<comment type="caution">
    <text evidence="11">The sequence shown here is derived from an EMBL/GenBank/DDBJ whole genome shotgun (WGS) entry which is preliminary data.</text>
</comment>
<dbReference type="GO" id="GO:0005886">
    <property type="term" value="C:plasma membrane"/>
    <property type="evidence" value="ECO:0007669"/>
    <property type="project" value="UniProtKB-SubCell"/>
</dbReference>
<keyword evidence="12" id="KW-1185">Reference proteome</keyword>
<feature type="compositionally biased region" description="Acidic residues" evidence="7">
    <location>
        <begin position="1006"/>
        <end position="1033"/>
    </location>
</feature>
<dbReference type="Proteomes" id="UP000807716">
    <property type="component" value="Unassembled WGS sequence"/>
</dbReference>
<evidence type="ECO:0000256" key="7">
    <source>
        <dbReference type="SAM" id="MobiDB-lite"/>
    </source>
</evidence>
<feature type="region of interest" description="Disordered" evidence="7">
    <location>
        <begin position="187"/>
        <end position="221"/>
    </location>
</feature>
<keyword evidence="3 8" id="KW-0812">Transmembrane</keyword>